<accession>A0A401ZBM1</accession>
<dbReference type="RefSeq" id="WP_126595455.1">
    <property type="nucleotide sequence ID" value="NZ_BIFQ01000001.1"/>
</dbReference>
<dbReference type="EMBL" id="BIFQ01000001">
    <property type="protein sequence ID" value="GCE04284.1"/>
    <property type="molecule type" value="Genomic_DNA"/>
</dbReference>
<dbReference type="GO" id="GO:0017003">
    <property type="term" value="P:protein-heme linkage"/>
    <property type="evidence" value="ECO:0007669"/>
    <property type="project" value="InterPro"/>
</dbReference>
<evidence type="ECO:0000256" key="8">
    <source>
        <dbReference type="ARBA" id="ARBA00023004"/>
    </source>
</evidence>
<keyword evidence="9 10" id="KW-0472">Membrane</keyword>
<dbReference type="InterPro" id="IPR012340">
    <property type="entry name" value="NA-bd_OB-fold"/>
</dbReference>
<dbReference type="GO" id="GO:0046872">
    <property type="term" value="F:metal ion binding"/>
    <property type="evidence" value="ECO:0007669"/>
    <property type="project" value="UniProtKB-KW"/>
</dbReference>
<feature type="transmembrane region" description="Helical" evidence="10">
    <location>
        <begin position="22"/>
        <end position="42"/>
    </location>
</feature>
<dbReference type="InterPro" id="IPR036127">
    <property type="entry name" value="CcmE-like_sf"/>
</dbReference>
<dbReference type="Gene3D" id="2.40.50.140">
    <property type="entry name" value="Nucleic acid-binding proteins"/>
    <property type="match status" value="1"/>
</dbReference>
<gene>
    <name evidence="11" type="ORF">KDAU_16130</name>
</gene>
<evidence type="ECO:0000256" key="4">
    <source>
        <dbReference type="ARBA" id="ARBA00022723"/>
    </source>
</evidence>
<keyword evidence="5" id="KW-0201">Cytochrome c-type biogenesis</keyword>
<keyword evidence="4" id="KW-0479">Metal-binding</keyword>
<dbReference type="AlphaFoldDB" id="A0A401ZBM1"/>
<evidence type="ECO:0000256" key="7">
    <source>
        <dbReference type="ARBA" id="ARBA00022989"/>
    </source>
</evidence>
<proteinExistence type="predicted"/>
<evidence type="ECO:0008006" key="13">
    <source>
        <dbReference type="Google" id="ProtNLM"/>
    </source>
</evidence>
<name>A0A401ZBM1_9CHLR</name>
<evidence type="ECO:0000256" key="1">
    <source>
        <dbReference type="ARBA" id="ARBA00004370"/>
    </source>
</evidence>
<reference evidence="12" key="1">
    <citation type="submission" date="2018-12" db="EMBL/GenBank/DDBJ databases">
        <title>Tengunoibacter tsumagoiensis gen. nov., sp. nov., Dictyobacter kobayashii sp. nov., D. alpinus sp. nov., and D. joshuensis sp. nov. and description of Dictyobacteraceae fam. nov. within the order Ktedonobacterales isolated from Tengu-no-mugimeshi.</title>
        <authorList>
            <person name="Wang C.M."/>
            <person name="Zheng Y."/>
            <person name="Sakai Y."/>
            <person name="Toyoda A."/>
            <person name="Minakuchi Y."/>
            <person name="Abe K."/>
            <person name="Yokota A."/>
            <person name="Yabe S."/>
        </authorList>
    </citation>
    <scope>NUCLEOTIDE SEQUENCE [LARGE SCALE GENOMIC DNA]</scope>
    <source>
        <strain evidence="12">S-27</strain>
    </source>
</reference>
<dbReference type="GO" id="GO:0020037">
    <property type="term" value="F:heme binding"/>
    <property type="evidence" value="ECO:0007669"/>
    <property type="project" value="InterPro"/>
</dbReference>
<keyword evidence="7 10" id="KW-1133">Transmembrane helix</keyword>
<sequence>MQPALDITTEEQKKTAKPRRRVPFSFILAGIAILGAMIYLVYANTQSSAVYYLTVPELHHCTDCMARSVRVSGIVQQGSIKRNDQTQVVTFSIADSNQTLPVTYSGVVPDIFKPGVQVVVEGHYTGSGPFTAQTLLAKCPSKFQSATPTAK</sequence>
<evidence type="ECO:0000256" key="5">
    <source>
        <dbReference type="ARBA" id="ARBA00022748"/>
    </source>
</evidence>
<evidence type="ECO:0000256" key="6">
    <source>
        <dbReference type="ARBA" id="ARBA00022968"/>
    </source>
</evidence>
<evidence type="ECO:0000313" key="12">
    <source>
        <dbReference type="Proteomes" id="UP000287224"/>
    </source>
</evidence>
<evidence type="ECO:0000256" key="3">
    <source>
        <dbReference type="ARBA" id="ARBA00022692"/>
    </source>
</evidence>
<protein>
    <recommendedName>
        <fullName evidence="13">Cytochrome c-type biogenesis protein CcmE</fullName>
    </recommendedName>
</protein>
<keyword evidence="2" id="KW-0349">Heme</keyword>
<dbReference type="PANTHER" id="PTHR34128:SF2">
    <property type="entry name" value="CYTOCHROME C-TYPE BIOGENESIS PROTEIN CCME HOMOLOG, MITOCHONDRIAL"/>
    <property type="match status" value="1"/>
</dbReference>
<evidence type="ECO:0000256" key="2">
    <source>
        <dbReference type="ARBA" id="ARBA00022617"/>
    </source>
</evidence>
<comment type="caution">
    <text evidence="11">The sequence shown here is derived from an EMBL/GenBank/DDBJ whole genome shotgun (WGS) entry which is preliminary data.</text>
</comment>
<evidence type="ECO:0000313" key="11">
    <source>
        <dbReference type="EMBL" id="GCE04284.1"/>
    </source>
</evidence>
<keyword evidence="12" id="KW-1185">Reference proteome</keyword>
<organism evidence="11 12">
    <name type="scientific">Dictyobacter aurantiacus</name>
    <dbReference type="NCBI Taxonomy" id="1936993"/>
    <lineage>
        <taxon>Bacteria</taxon>
        <taxon>Bacillati</taxon>
        <taxon>Chloroflexota</taxon>
        <taxon>Ktedonobacteria</taxon>
        <taxon>Ktedonobacterales</taxon>
        <taxon>Dictyobacteraceae</taxon>
        <taxon>Dictyobacter</taxon>
    </lineage>
</organism>
<evidence type="ECO:0000256" key="9">
    <source>
        <dbReference type="ARBA" id="ARBA00023136"/>
    </source>
</evidence>
<evidence type="ECO:0000256" key="10">
    <source>
        <dbReference type="SAM" id="Phobius"/>
    </source>
</evidence>
<dbReference type="SUPFAM" id="SSF82093">
    <property type="entry name" value="Heme chaperone CcmE"/>
    <property type="match status" value="1"/>
</dbReference>
<dbReference type="OrthoDB" id="9794828at2"/>
<keyword evidence="6" id="KW-0735">Signal-anchor</keyword>
<dbReference type="InterPro" id="IPR004329">
    <property type="entry name" value="CcmE"/>
</dbReference>
<dbReference type="Proteomes" id="UP000287224">
    <property type="component" value="Unassembled WGS sequence"/>
</dbReference>
<dbReference type="PANTHER" id="PTHR34128">
    <property type="entry name" value="CYTOCHROME C-TYPE BIOGENESIS PROTEIN CCME HOMOLOG, MITOCHONDRIAL"/>
    <property type="match status" value="1"/>
</dbReference>
<dbReference type="GO" id="GO:0005886">
    <property type="term" value="C:plasma membrane"/>
    <property type="evidence" value="ECO:0007669"/>
    <property type="project" value="InterPro"/>
</dbReference>
<dbReference type="Pfam" id="PF03100">
    <property type="entry name" value="CcmE"/>
    <property type="match status" value="1"/>
</dbReference>
<keyword evidence="3 10" id="KW-0812">Transmembrane</keyword>
<dbReference type="GO" id="GO:0017004">
    <property type="term" value="P:cytochrome complex assembly"/>
    <property type="evidence" value="ECO:0007669"/>
    <property type="project" value="UniProtKB-KW"/>
</dbReference>
<comment type="subcellular location">
    <subcellularLocation>
        <location evidence="1">Membrane</location>
    </subcellularLocation>
</comment>
<keyword evidence="8" id="KW-0408">Iron</keyword>